<dbReference type="Proteomes" id="UP000287033">
    <property type="component" value="Unassembled WGS sequence"/>
</dbReference>
<feature type="compositionally biased region" description="Pro residues" evidence="1">
    <location>
        <begin position="84"/>
        <end position="96"/>
    </location>
</feature>
<accession>A0A401RHK8</accession>
<reference evidence="2 3" key="1">
    <citation type="journal article" date="2018" name="Nat. Ecol. Evol.">
        <title>Shark genomes provide insights into elasmobranch evolution and the origin of vertebrates.</title>
        <authorList>
            <person name="Hara Y"/>
            <person name="Yamaguchi K"/>
            <person name="Onimaru K"/>
            <person name="Kadota M"/>
            <person name="Koyanagi M"/>
            <person name="Keeley SD"/>
            <person name="Tatsumi K"/>
            <person name="Tanaka K"/>
            <person name="Motone F"/>
            <person name="Kageyama Y"/>
            <person name="Nozu R"/>
            <person name="Adachi N"/>
            <person name="Nishimura O"/>
            <person name="Nakagawa R"/>
            <person name="Tanegashima C"/>
            <person name="Kiyatake I"/>
            <person name="Matsumoto R"/>
            <person name="Murakumo K"/>
            <person name="Nishida K"/>
            <person name="Terakita A"/>
            <person name="Kuratani S"/>
            <person name="Sato K"/>
            <person name="Hyodo S Kuraku.S."/>
        </authorList>
    </citation>
    <scope>NUCLEOTIDE SEQUENCE [LARGE SCALE GENOMIC DNA]</scope>
</reference>
<feature type="region of interest" description="Disordered" evidence="1">
    <location>
        <begin position="312"/>
        <end position="342"/>
    </location>
</feature>
<name>A0A401RHK8_CHIPU</name>
<feature type="compositionally biased region" description="Polar residues" evidence="1">
    <location>
        <begin position="376"/>
        <end position="387"/>
    </location>
</feature>
<gene>
    <name evidence="2" type="ORF">chiPu_0021563</name>
</gene>
<protein>
    <submittedName>
        <fullName evidence="2">Uncharacterized protein</fullName>
    </submittedName>
</protein>
<organism evidence="2 3">
    <name type="scientific">Chiloscyllium punctatum</name>
    <name type="common">Brownbanded bambooshark</name>
    <name type="synonym">Hemiscyllium punctatum</name>
    <dbReference type="NCBI Taxonomy" id="137246"/>
    <lineage>
        <taxon>Eukaryota</taxon>
        <taxon>Metazoa</taxon>
        <taxon>Chordata</taxon>
        <taxon>Craniata</taxon>
        <taxon>Vertebrata</taxon>
        <taxon>Chondrichthyes</taxon>
        <taxon>Elasmobranchii</taxon>
        <taxon>Galeomorphii</taxon>
        <taxon>Galeoidea</taxon>
        <taxon>Orectolobiformes</taxon>
        <taxon>Hemiscylliidae</taxon>
        <taxon>Chiloscyllium</taxon>
    </lineage>
</organism>
<feature type="compositionally biased region" description="Basic and acidic residues" evidence="1">
    <location>
        <begin position="317"/>
        <end position="327"/>
    </location>
</feature>
<feature type="region of interest" description="Disordered" evidence="1">
    <location>
        <begin position="67"/>
        <end position="134"/>
    </location>
</feature>
<proteinExistence type="predicted"/>
<dbReference type="AlphaFoldDB" id="A0A401RHK8"/>
<evidence type="ECO:0000313" key="2">
    <source>
        <dbReference type="EMBL" id="GCC17633.1"/>
    </source>
</evidence>
<evidence type="ECO:0000313" key="3">
    <source>
        <dbReference type="Proteomes" id="UP000287033"/>
    </source>
</evidence>
<feature type="region of interest" description="Disordered" evidence="1">
    <location>
        <begin position="406"/>
        <end position="457"/>
    </location>
</feature>
<keyword evidence="3" id="KW-1185">Reference proteome</keyword>
<feature type="region of interest" description="Disordered" evidence="1">
    <location>
        <begin position="357"/>
        <end position="394"/>
    </location>
</feature>
<comment type="caution">
    <text evidence="2">The sequence shown here is derived from an EMBL/GenBank/DDBJ whole genome shotgun (WGS) entry which is preliminary data.</text>
</comment>
<feature type="compositionally biased region" description="Polar residues" evidence="1">
    <location>
        <begin position="259"/>
        <end position="272"/>
    </location>
</feature>
<sequence>MMEQRCGFSPPFVRKQAVNASVPSLPLSEGPSSPRLFQRLPWRGLRMGQCPLSPILKRKFTVSCLTQRSASPHPGPAFKEKAVPSPPPNPTPPSSSPPSRAKCPTRSPSPPQRETVGRSLCGQPANGGAPSSVLGYKDLTVRDARRRDMDLDELLKKASAFLHRNPVGRVDPHVALKLHPVQTVTISEQRTEISQQADNSDGRSEGLPTVLECLNSHFWLGSVLPNSRVPTSTQDPGEPFTSPPWNSTPGIRRPCYSLQPGQETKAQNSLQNPYPRGPLDGKPCQDDEWPHSGIVGLQSCSLIPTRSARIESGIPRLDPKGTLRETRVPPSGHGSLDTAKHSTSVQLKCNNLVPTQDIRVPQPEGTLGLRDHLKPSPTQSPDLSQCTKQDDELPTPTLYTHLQRRLQRGRSRVAPSLNEAGSPLGLGASRRKLQDNSKPIECLRTPREAKRRHFHEG</sequence>
<feature type="region of interest" description="Disordered" evidence="1">
    <location>
        <begin position="229"/>
        <end position="290"/>
    </location>
</feature>
<dbReference type="EMBL" id="BEZZ01004179">
    <property type="protein sequence ID" value="GCC17633.1"/>
    <property type="molecule type" value="Genomic_DNA"/>
</dbReference>
<evidence type="ECO:0000256" key="1">
    <source>
        <dbReference type="SAM" id="MobiDB-lite"/>
    </source>
</evidence>